<reference evidence="2 3" key="1">
    <citation type="submission" date="2015-08" db="EMBL/GenBank/DDBJ databases">
        <title>Next Generation Sequencing and Analysis of the Genome of Puccinia sorghi L Schw, the Causal Agent of Maize Common Rust.</title>
        <authorList>
            <person name="Rochi L."/>
            <person name="Burguener G."/>
            <person name="Darino M."/>
            <person name="Turjanski A."/>
            <person name="Kreff E."/>
            <person name="Dieguez M.J."/>
            <person name="Sacco F."/>
        </authorList>
    </citation>
    <scope>NUCLEOTIDE SEQUENCE [LARGE SCALE GENOMIC DNA]</scope>
    <source>
        <strain evidence="2 3">RO10H11247</strain>
    </source>
</reference>
<evidence type="ECO:0000313" key="2">
    <source>
        <dbReference type="EMBL" id="KNZ53163.1"/>
    </source>
</evidence>
<sequence length="303" mass="33804">MGDGHLTITSLFPNEPELSALNPPPPQSIRQDLQTPMPTGKVHAWVSGVLGAKYDMDLDAPIPNSFVGEYKEVAAAIRMHVITLFGRAASDGHFPDPASAKDCRNWTQTVEQPQDTAEGEESGDSDDNHSNRSSDMDEDYDPCLPYPEGPGHSRSSPQALKIMWCMMRHAGVQLFRPNLGESINTPSNHFLWDLAAFIFMRLVECVKFDSISCKMCDLGMVKALVDRYVSDHVMRVYHIENSCTDKEKACCARHRRSNTRCSRLCAWRIAEIQANPKLAGLLNIVQTCCSNDETNFHATNPTY</sequence>
<gene>
    <name evidence="2" type="ORF">VP01_3321g1</name>
</gene>
<comment type="caution">
    <text evidence="2">The sequence shown here is derived from an EMBL/GenBank/DDBJ whole genome shotgun (WGS) entry which is preliminary data.</text>
</comment>
<name>A0A0L6UX94_9BASI</name>
<feature type="compositionally biased region" description="Basic and acidic residues" evidence="1">
    <location>
        <begin position="126"/>
        <end position="135"/>
    </location>
</feature>
<evidence type="ECO:0000256" key="1">
    <source>
        <dbReference type="SAM" id="MobiDB-lite"/>
    </source>
</evidence>
<dbReference type="OrthoDB" id="2507381at2759"/>
<feature type="region of interest" description="Disordered" evidence="1">
    <location>
        <begin position="12"/>
        <end position="34"/>
    </location>
</feature>
<evidence type="ECO:0000313" key="3">
    <source>
        <dbReference type="Proteomes" id="UP000037035"/>
    </source>
</evidence>
<dbReference type="AlphaFoldDB" id="A0A0L6UX94"/>
<dbReference type="Proteomes" id="UP000037035">
    <property type="component" value="Unassembled WGS sequence"/>
</dbReference>
<dbReference type="VEuPathDB" id="FungiDB:VP01_3321g1"/>
<keyword evidence="3" id="KW-1185">Reference proteome</keyword>
<proteinExistence type="predicted"/>
<accession>A0A0L6UX94</accession>
<organism evidence="2 3">
    <name type="scientific">Puccinia sorghi</name>
    <dbReference type="NCBI Taxonomy" id="27349"/>
    <lineage>
        <taxon>Eukaryota</taxon>
        <taxon>Fungi</taxon>
        <taxon>Dikarya</taxon>
        <taxon>Basidiomycota</taxon>
        <taxon>Pucciniomycotina</taxon>
        <taxon>Pucciniomycetes</taxon>
        <taxon>Pucciniales</taxon>
        <taxon>Pucciniaceae</taxon>
        <taxon>Puccinia</taxon>
    </lineage>
</organism>
<feature type="region of interest" description="Disordered" evidence="1">
    <location>
        <begin position="109"/>
        <end position="154"/>
    </location>
</feature>
<dbReference type="EMBL" id="LAVV01008304">
    <property type="protein sequence ID" value="KNZ53163.1"/>
    <property type="molecule type" value="Genomic_DNA"/>
</dbReference>
<protein>
    <submittedName>
        <fullName evidence="2">Uncharacterized protein</fullName>
    </submittedName>
</protein>